<gene>
    <name evidence="15" type="ORF">NAES01612_LOCUS22466</name>
</gene>
<dbReference type="SUPFAM" id="SSF56112">
    <property type="entry name" value="Protein kinase-like (PK-like)"/>
    <property type="match status" value="1"/>
</dbReference>
<dbReference type="GO" id="GO:0035556">
    <property type="term" value="P:intracellular signal transduction"/>
    <property type="evidence" value="ECO:0007669"/>
    <property type="project" value="TreeGrafter"/>
</dbReference>
<feature type="compositionally biased region" description="Pro residues" evidence="11">
    <location>
        <begin position="486"/>
        <end position="497"/>
    </location>
</feature>
<evidence type="ECO:0000256" key="6">
    <source>
        <dbReference type="ARBA" id="ARBA00022777"/>
    </source>
</evidence>
<evidence type="ECO:0000256" key="7">
    <source>
        <dbReference type="ARBA" id="ARBA00022840"/>
    </source>
</evidence>
<comment type="catalytic activity">
    <reaction evidence="9">
        <text>L-seryl-[protein] + ATP = O-phospho-L-seryl-[protein] + ADP + H(+)</text>
        <dbReference type="Rhea" id="RHEA:17989"/>
        <dbReference type="Rhea" id="RHEA-COMP:9863"/>
        <dbReference type="Rhea" id="RHEA-COMP:11604"/>
        <dbReference type="ChEBI" id="CHEBI:15378"/>
        <dbReference type="ChEBI" id="CHEBI:29999"/>
        <dbReference type="ChEBI" id="CHEBI:30616"/>
        <dbReference type="ChEBI" id="CHEBI:83421"/>
        <dbReference type="ChEBI" id="CHEBI:456216"/>
        <dbReference type="EC" id="2.7.11.1"/>
    </reaction>
</comment>
<dbReference type="PANTHER" id="PTHR24346">
    <property type="entry name" value="MAP/MICROTUBULE AFFINITY-REGULATING KINASE"/>
    <property type="match status" value="1"/>
</dbReference>
<feature type="compositionally biased region" description="Basic and acidic residues" evidence="11">
    <location>
        <begin position="453"/>
        <end position="463"/>
    </location>
</feature>
<evidence type="ECO:0000256" key="1">
    <source>
        <dbReference type="ARBA" id="ARBA00006234"/>
    </source>
</evidence>
<dbReference type="GO" id="GO:0004674">
    <property type="term" value="F:protein serine/threonine kinase activity"/>
    <property type="evidence" value="ECO:0007669"/>
    <property type="project" value="UniProtKB-KW"/>
</dbReference>
<dbReference type="InterPro" id="IPR017441">
    <property type="entry name" value="Protein_kinase_ATP_BS"/>
</dbReference>
<dbReference type="FunFam" id="1.10.510.10:FF:000592">
    <property type="entry name" value="CAMK family protein kinase"/>
    <property type="match status" value="1"/>
</dbReference>
<feature type="compositionally biased region" description="Low complexity" evidence="11">
    <location>
        <begin position="566"/>
        <end position="595"/>
    </location>
</feature>
<keyword evidence="4" id="KW-0808">Transferase</keyword>
<dbReference type="PROSITE" id="PS50011">
    <property type="entry name" value="PROTEIN_KINASE_DOM"/>
    <property type="match status" value="1"/>
</dbReference>
<comment type="similarity">
    <text evidence="1">Belongs to the protein kinase superfamily. CAMK Ser/Thr protein kinase family. SNF1 subfamily.</text>
</comment>
<sequence>MSAVQFVGNYDLIKTIGQGQFGKVKLARHALTGEIVAVKIIHKSQLDEKSLRLVAREVNVMKRLDHPNIINLYEVLETDKMLFLVMEYASGGEVLEYIVTHGRLRESEARRVFQQVIEAVMHCHSNFVVHRDLKAENLLFDSDRTVKLVDFGLSNVFTPGNLLSTFCGSPTYAAPELLRKTPYKGPEIDVWSSGVLLYVLTCGALPFDGEDFRSLFSKILAAKFVIPPFVSPDLEDLICRMLVVDPKERITMAEVRQHIWVTNGEQPITPASPSLPKKEITLENIDHDVLAHLETLGFDREDCVKSVIEKKYDVRASTYDLLVRKREKDRKRREEAATRKKEMLARRQQQQQAQQKQQQRGHRRGASCTPAMVASMTAGGTGEGAGGQEKRTAPLNKFEFTPPAVRRGADDSRVDSSKGGKDEGRREPERRTDGAVKVIPTNVDTSPVVFNRKPQEEEKEQKKAFVPTHRRIRTCGGDKPIVQPTPIHPPPSKPPVPKTTSSSSVTSAPAHSVSSSSKTSASATNASSSSSTITVTPSTTNRSSQSSLPPSSSAKTNKSNSIIVVSSPGGAPSPGGRTPPSSPSLASSPSPSYSPNTPPSPSLISGPPPSAASSPFSSSFSSSPSAPTSSPSGTHHRKKRSLSKTGAPPPGSSQQSTTLQPVIATRYTEEERKAQKREKKKEKEGRTMEGTHRRKKSTATGDGLHPRRPASSMSSSSPYSSPSTAKTSPTSAGSSGASSVGSVENNSFSSSGSSANSSSSSSTSTGAPPSSTNFNTTLPPPRTTKRKLEEDKNAVKKDIPAAAAGAAAKPKEPKKGGHRRTRSVVPNLPAVLGGNNAKPKEKKLEVEGDQAEPRVVRGAISNSNMSMKQPQEILLEIHRVLGELGATGVHASVQGSPFLVVCLLGDVNIELEVCEVEGISKTYFVRMKRIRGEPMHFKKTCEKLTERLVL</sequence>
<evidence type="ECO:0000259" key="14">
    <source>
        <dbReference type="PROSITE" id="PS50032"/>
    </source>
</evidence>
<evidence type="ECO:0000256" key="10">
    <source>
        <dbReference type="PROSITE-ProRule" id="PRU10141"/>
    </source>
</evidence>
<dbReference type="InterPro" id="IPR001772">
    <property type="entry name" value="KA1_dom"/>
</dbReference>
<accession>A0A7S4PER7</accession>
<dbReference type="FunFam" id="3.30.200.20:FF:000003">
    <property type="entry name" value="Non-specific serine/threonine protein kinase"/>
    <property type="match status" value="1"/>
</dbReference>
<dbReference type="Pfam" id="PF00069">
    <property type="entry name" value="Pkinase"/>
    <property type="match status" value="1"/>
</dbReference>
<dbReference type="InterPro" id="IPR000719">
    <property type="entry name" value="Prot_kinase_dom"/>
</dbReference>
<dbReference type="Pfam" id="PF02149">
    <property type="entry name" value="KA1"/>
    <property type="match status" value="1"/>
</dbReference>
<evidence type="ECO:0000256" key="5">
    <source>
        <dbReference type="ARBA" id="ARBA00022741"/>
    </source>
</evidence>
<keyword evidence="3" id="KW-0723">Serine/threonine-protein kinase</keyword>
<feature type="compositionally biased region" description="Low complexity" evidence="11">
    <location>
        <begin position="611"/>
        <end position="632"/>
    </location>
</feature>
<reference evidence="15" key="1">
    <citation type="submission" date="2021-01" db="EMBL/GenBank/DDBJ databases">
        <authorList>
            <person name="Corre E."/>
            <person name="Pelletier E."/>
            <person name="Niang G."/>
            <person name="Scheremetjew M."/>
            <person name="Finn R."/>
            <person name="Kale V."/>
            <person name="Holt S."/>
            <person name="Cochrane G."/>
            <person name="Meng A."/>
            <person name="Brown T."/>
            <person name="Cohen L."/>
        </authorList>
    </citation>
    <scope>NUCLEOTIDE SEQUENCE</scope>
    <source>
        <strain evidence="15">SoJaBio B1-5/56/2</strain>
    </source>
</reference>
<dbReference type="SUPFAM" id="SSF103243">
    <property type="entry name" value="KA1-like"/>
    <property type="match status" value="1"/>
</dbReference>
<keyword evidence="5 10" id="KW-0547">Nucleotide-binding</keyword>
<feature type="compositionally biased region" description="Basic and acidic residues" evidence="11">
    <location>
        <begin position="326"/>
        <end position="345"/>
    </location>
</feature>
<protein>
    <recommendedName>
        <fullName evidence="2">non-specific serine/threonine protein kinase</fullName>
        <ecNumber evidence="2">2.7.11.1</ecNumber>
    </recommendedName>
</protein>
<evidence type="ECO:0000259" key="12">
    <source>
        <dbReference type="PROSITE" id="PS50011"/>
    </source>
</evidence>
<name>A0A7S4PER7_9EUKA</name>
<feature type="compositionally biased region" description="Polar residues" evidence="11">
    <location>
        <begin position="554"/>
        <end position="564"/>
    </location>
</feature>
<evidence type="ECO:0000256" key="11">
    <source>
        <dbReference type="SAM" id="MobiDB-lite"/>
    </source>
</evidence>
<dbReference type="Gene3D" id="3.30.310.80">
    <property type="entry name" value="Kinase associated domain 1, KA1"/>
    <property type="match status" value="1"/>
</dbReference>
<evidence type="ECO:0000256" key="9">
    <source>
        <dbReference type="ARBA" id="ARBA00048679"/>
    </source>
</evidence>
<dbReference type="GO" id="GO:0005524">
    <property type="term" value="F:ATP binding"/>
    <property type="evidence" value="ECO:0007669"/>
    <property type="project" value="UniProtKB-UniRule"/>
</dbReference>
<dbReference type="InterPro" id="IPR011009">
    <property type="entry name" value="Kinase-like_dom_sf"/>
</dbReference>
<evidence type="ECO:0000256" key="4">
    <source>
        <dbReference type="ARBA" id="ARBA00022679"/>
    </source>
</evidence>
<dbReference type="PROSITE" id="PS00107">
    <property type="entry name" value="PROTEIN_KINASE_ATP"/>
    <property type="match status" value="1"/>
</dbReference>
<evidence type="ECO:0000259" key="13">
    <source>
        <dbReference type="PROSITE" id="PS50030"/>
    </source>
</evidence>
<feature type="domain" description="UBA" evidence="13">
    <location>
        <begin position="284"/>
        <end position="324"/>
    </location>
</feature>
<keyword evidence="6" id="KW-0418">Kinase</keyword>
<feature type="domain" description="KA1" evidence="14">
    <location>
        <begin position="900"/>
        <end position="950"/>
    </location>
</feature>
<dbReference type="SMART" id="SM00220">
    <property type="entry name" value="S_TKc"/>
    <property type="match status" value="1"/>
</dbReference>
<dbReference type="PROSITE" id="PS50032">
    <property type="entry name" value="KA1"/>
    <property type="match status" value="1"/>
</dbReference>
<feature type="compositionally biased region" description="Basic and acidic residues" evidence="11">
    <location>
        <begin position="407"/>
        <end position="434"/>
    </location>
</feature>
<evidence type="ECO:0000313" key="15">
    <source>
        <dbReference type="EMBL" id="CAE2331798.1"/>
    </source>
</evidence>
<keyword evidence="7 10" id="KW-0067">ATP-binding</keyword>
<feature type="compositionally biased region" description="Basic and acidic residues" evidence="11">
    <location>
        <begin position="838"/>
        <end position="850"/>
    </location>
</feature>
<comment type="catalytic activity">
    <reaction evidence="8">
        <text>L-threonyl-[protein] + ATP = O-phospho-L-threonyl-[protein] + ADP + H(+)</text>
        <dbReference type="Rhea" id="RHEA:46608"/>
        <dbReference type="Rhea" id="RHEA-COMP:11060"/>
        <dbReference type="Rhea" id="RHEA-COMP:11605"/>
        <dbReference type="ChEBI" id="CHEBI:15378"/>
        <dbReference type="ChEBI" id="CHEBI:30013"/>
        <dbReference type="ChEBI" id="CHEBI:30616"/>
        <dbReference type="ChEBI" id="CHEBI:61977"/>
        <dbReference type="ChEBI" id="CHEBI:456216"/>
        <dbReference type="EC" id="2.7.11.1"/>
    </reaction>
</comment>
<dbReference type="AlphaFoldDB" id="A0A7S4PER7"/>
<dbReference type="InterPro" id="IPR008271">
    <property type="entry name" value="Ser/Thr_kinase_AS"/>
</dbReference>
<evidence type="ECO:0000256" key="8">
    <source>
        <dbReference type="ARBA" id="ARBA00047899"/>
    </source>
</evidence>
<feature type="compositionally biased region" description="Basic and acidic residues" evidence="11">
    <location>
        <begin position="786"/>
        <end position="799"/>
    </location>
</feature>
<feature type="compositionally biased region" description="Basic and acidic residues" evidence="11">
    <location>
        <begin position="681"/>
        <end position="691"/>
    </location>
</feature>
<dbReference type="Gene3D" id="1.10.510.10">
    <property type="entry name" value="Transferase(Phosphotransferase) domain 1"/>
    <property type="match status" value="1"/>
</dbReference>
<dbReference type="CDD" id="cd14003">
    <property type="entry name" value="STKc_AMPK-like"/>
    <property type="match status" value="1"/>
</dbReference>
<dbReference type="EC" id="2.7.11.1" evidence="2"/>
<feature type="compositionally biased region" description="Low complexity" evidence="11">
    <location>
        <begin position="498"/>
        <end position="553"/>
    </location>
</feature>
<dbReference type="CDD" id="cd14272">
    <property type="entry name" value="UBA_AMPK-RKs"/>
    <property type="match status" value="1"/>
</dbReference>
<dbReference type="InterPro" id="IPR015940">
    <property type="entry name" value="UBA"/>
</dbReference>
<evidence type="ECO:0000256" key="3">
    <source>
        <dbReference type="ARBA" id="ARBA00022527"/>
    </source>
</evidence>
<dbReference type="InterPro" id="IPR028375">
    <property type="entry name" value="KA1/Ssp2_C"/>
</dbReference>
<proteinExistence type="inferred from homology"/>
<feature type="binding site" evidence="10">
    <location>
        <position position="39"/>
    </location>
    <ligand>
        <name>ATP</name>
        <dbReference type="ChEBI" id="CHEBI:30616"/>
    </ligand>
</feature>
<feature type="compositionally biased region" description="Low complexity" evidence="11">
    <location>
        <begin position="711"/>
        <end position="772"/>
    </location>
</feature>
<feature type="region of interest" description="Disordered" evidence="11">
    <location>
        <begin position="326"/>
        <end position="850"/>
    </location>
</feature>
<feature type="domain" description="Protein kinase" evidence="12">
    <location>
        <begin position="10"/>
        <end position="261"/>
    </location>
</feature>
<dbReference type="EMBL" id="HBKR01034315">
    <property type="protein sequence ID" value="CAE2331798.1"/>
    <property type="molecule type" value="Transcribed_RNA"/>
</dbReference>
<dbReference type="PROSITE" id="PS00108">
    <property type="entry name" value="PROTEIN_KINASE_ST"/>
    <property type="match status" value="1"/>
</dbReference>
<feature type="compositionally biased region" description="Low complexity" evidence="11">
    <location>
        <begin position="346"/>
        <end position="358"/>
    </location>
</feature>
<evidence type="ECO:0000256" key="2">
    <source>
        <dbReference type="ARBA" id="ARBA00012513"/>
    </source>
</evidence>
<feature type="compositionally biased region" description="Pro residues" evidence="11">
    <location>
        <begin position="596"/>
        <end position="610"/>
    </location>
</feature>
<dbReference type="PANTHER" id="PTHR24346:SF82">
    <property type="entry name" value="KP78A-RELATED"/>
    <property type="match status" value="1"/>
</dbReference>
<dbReference type="PROSITE" id="PS50030">
    <property type="entry name" value="UBA"/>
    <property type="match status" value="1"/>
</dbReference>
<dbReference type="GO" id="GO:0005737">
    <property type="term" value="C:cytoplasm"/>
    <property type="evidence" value="ECO:0007669"/>
    <property type="project" value="TreeGrafter"/>
</dbReference>
<organism evidence="15">
    <name type="scientific">Paramoeba aestuarina</name>
    <dbReference type="NCBI Taxonomy" id="180227"/>
    <lineage>
        <taxon>Eukaryota</taxon>
        <taxon>Amoebozoa</taxon>
        <taxon>Discosea</taxon>
        <taxon>Flabellinia</taxon>
        <taxon>Dactylopodida</taxon>
        <taxon>Paramoebidae</taxon>
        <taxon>Paramoeba</taxon>
    </lineage>
</organism>